<feature type="binding site" evidence="1">
    <location>
        <position position="259"/>
    </location>
    <ligand>
        <name>substrate</name>
    </ligand>
</feature>
<feature type="binding site" evidence="1">
    <location>
        <position position="43"/>
    </location>
    <ligand>
        <name>Mg(2+)</name>
        <dbReference type="ChEBI" id="CHEBI:18420"/>
        <label>1</label>
    </ligand>
</feature>
<keyword evidence="1" id="KW-0067">ATP-binding</keyword>
<dbReference type="EC" id="2.7.4.16" evidence="1"/>
<dbReference type="HAMAP" id="MF_02128">
    <property type="entry name" value="TMP_kinase"/>
    <property type="match status" value="1"/>
</dbReference>
<comment type="catalytic activity">
    <reaction evidence="1">
        <text>thiamine phosphate + ATP = thiamine diphosphate + ADP</text>
        <dbReference type="Rhea" id="RHEA:15913"/>
        <dbReference type="ChEBI" id="CHEBI:30616"/>
        <dbReference type="ChEBI" id="CHEBI:37575"/>
        <dbReference type="ChEBI" id="CHEBI:58937"/>
        <dbReference type="ChEBI" id="CHEBI:456216"/>
        <dbReference type="EC" id="2.7.4.16"/>
    </reaction>
</comment>
<feature type="binding site" evidence="1">
    <location>
        <position position="102"/>
    </location>
    <ligand>
        <name>ATP</name>
        <dbReference type="ChEBI" id="CHEBI:30616"/>
    </ligand>
</feature>
<keyword evidence="5" id="KW-1185">Reference proteome</keyword>
<dbReference type="GO" id="GO:0009030">
    <property type="term" value="F:thiamine-phosphate kinase activity"/>
    <property type="evidence" value="ECO:0007669"/>
    <property type="project" value="UniProtKB-UniRule"/>
</dbReference>
<feature type="binding site" evidence="1">
    <location>
        <position position="120"/>
    </location>
    <ligand>
        <name>Mg(2+)</name>
        <dbReference type="ChEBI" id="CHEBI:18420"/>
        <label>1</label>
    </ligand>
</feature>
<keyword evidence="1" id="KW-0460">Magnesium</keyword>
<dbReference type="AlphaFoldDB" id="A0A917PZ04"/>
<feature type="binding site" evidence="1">
    <location>
        <position position="212"/>
    </location>
    <ligand>
        <name>Mg(2+)</name>
        <dbReference type="ChEBI" id="CHEBI:18420"/>
        <label>5</label>
    </ligand>
</feature>
<comment type="similarity">
    <text evidence="1">Belongs to the thiamine-monophosphate kinase family.</text>
</comment>
<feature type="binding site" evidence="1">
    <location>
        <position position="209"/>
    </location>
    <ligand>
        <name>Mg(2+)</name>
        <dbReference type="ChEBI" id="CHEBI:18420"/>
        <label>3</label>
    </ligand>
</feature>
<reference evidence="4" key="2">
    <citation type="submission" date="2020-09" db="EMBL/GenBank/DDBJ databases">
        <authorList>
            <person name="Sun Q."/>
            <person name="Ohkuma M."/>
        </authorList>
    </citation>
    <scope>NUCLEOTIDE SEQUENCE</scope>
    <source>
        <strain evidence="4">JCM 12580</strain>
    </source>
</reference>
<feature type="binding site" evidence="1">
    <location>
        <begin position="119"/>
        <end position="120"/>
    </location>
    <ligand>
        <name>ATP</name>
        <dbReference type="ChEBI" id="CHEBI:30616"/>
    </ligand>
</feature>
<dbReference type="CDD" id="cd02194">
    <property type="entry name" value="ThiL"/>
    <property type="match status" value="1"/>
</dbReference>
<evidence type="ECO:0000259" key="3">
    <source>
        <dbReference type="Pfam" id="PF02769"/>
    </source>
</evidence>
<feature type="binding site" evidence="1">
    <location>
        <position position="72"/>
    </location>
    <ligand>
        <name>Mg(2+)</name>
        <dbReference type="ChEBI" id="CHEBI:18420"/>
        <label>4</label>
    </ligand>
</feature>
<evidence type="ECO:0000256" key="1">
    <source>
        <dbReference type="HAMAP-Rule" id="MF_02128"/>
    </source>
</evidence>
<comment type="caution">
    <text evidence="1">Lacks conserved residue(s) required for the propagation of feature annotation.</text>
</comment>
<feature type="binding site" evidence="1">
    <location>
        <position position="27"/>
    </location>
    <ligand>
        <name>Mg(2+)</name>
        <dbReference type="ChEBI" id="CHEBI:18420"/>
        <label>4</label>
    </ligand>
</feature>
<dbReference type="GO" id="GO:0009229">
    <property type="term" value="P:thiamine diphosphate biosynthetic process"/>
    <property type="evidence" value="ECO:0007669"/>
    <property type="project" value="UniProtKB-UniRule"/>
</dbReference>
<gene>
    <name evidence="1 4" type="primary">thiL</name>
    <name evidence="4" type="ORF">GCM10007063_23930</name>
</gene>
<dbReference type="InterPro" id="IPR016188">
    <property type="entry name" value="PurM-like_N"/>
</dbReference>
<dbReference type="Gene3D" id="3.90.650.10">
    <property type="entry name" value="PurM-like C-terminal domain"/>
    <property type="match status" value="1"/>
</dbReference>
<feature type="domain" description="PurM-like C-terminal" evidence="3">
    <location>
        <begin position="149"/>
        <end position="297"/>
    </location>
</feature>
<feature type="binding site" evidence="1">
    <location>
        <position position="145"/>
    </location>
    <ligand>
        <name>ATP</name>
        <dbReference type="ChEBI" id="CHEBI:30616"/>
    </ligand>
</feature>
<feature type="binding site" evidence="1">
    <location>
        <position position="27"/>
    </location>
    <ligand>
        <name>Mg(2+)</name>
        <dbReference type="ChEBI" id="CHEBI:18420"/>
        <label>3</label>
    </ligand>
</feature>
<dbReference type="NCBIfam" id="TIGR01379">
    <property type="entry name" value="thiL"/>
    <property type="match status" value="1"/>
</dbReference>
<dbReference type="EMBL" id="BMNQ01000037">
    <property type="protein sequence ID" value="GGK00831.1"/>
    <property type="molecule type" value="Genomic_DNA"/>
</dbReference>
<feature type="binding site" evidence="1">
    <location>
        <position position="50"/>
    </location>
    <ligand>
        <name>substrate</name>
    </ligand>
</feature>
<comment type="caution">
    <text evidence="4">The sequence shown here is derived from an EMBL/GenBank/DDBJ whole genome shotgun (WGS) entry which is preliminary data.</text>
</comment>
<dbReference type="Gene3D" id="3.30.1330.10">
    <property type="entry name" value="PurM-like, N-terminal domain"/>
    <property type="match status" value="1"/>
</dbReference>
<comment type="function">
    <text evidence="1">Catalyzes the ATP-dependent phosphorylation of thiamine-monophosphate (TMP) to form thiamine-pyrophosphate (TPP), the active form of vitamin B1.</text>
</comment>
<evidence type="ECO:0000313" key="5">
    <source>
        <dbReference type="Proteomes" id="UP000658382"/>
    </source>
</evidence>
<comment type="pathway">
    <text evidence="1">Cofactor biosynthesis; thiamine diphosphate biosynthesis; thiamine diphosphate from thiamine phosphate: step 1/1.</text>
</comment>
<sequence length="327" mass="36222">MDEFTFIDAIKQHTYKQSSIIKGVGDDAAVFRQPAQDVVTAVDVFVENVHFSRSVMTPFHIGYRALAANISDLSAMGAVPASYLVSIVIPDFWSEDELHDMYSGMAELGSAYGMDLIGGDTVSGKELTLSITAFGYVNRNKARYRSAARPGDIVFATGTLGDSAAGLFMLNNPDDYSDEAFYYRRHRMPTVNAEFASALDFLPRLALNDISDGIANEANEIAQASQVSLTIYEERLPVSSQFGQFSDEQQFKWKLFGGEDFELIGVVPKSRWADVLKAADLSQTRITKIGHVDKLGDTGPVVSLVDHRQLKRRLEQKGYTHLKQVRK</sequence>
<keyword evidence="1" id="KW-0547">Nucleotide-binding</keyword>
<dbReference type="PANTHER" id="PTHR30270">
    <property type="entry name" value="THIAMINE-MONOPHOSPHATE KINASE"/>
    <property type="match status" value="1"/>
</dbReference>
<dbReference type="InterPro" id="IPR036676">
    <property type="entry name" value="PurM-like_C_sf"/>
</dbReference>
<dbReference type="GO" id="GO:0005524">
    <property type="term" value="F:ATP binding"/>
    <property type="evidence" value="ECO:0007669"/>
    <property type="project" value="UniProtKB-UniRule"/>
</dbReference>
<dbReference type="GO" id="GO:0009228">
    <property type="term" value="P:thiamine biosynthetic process"/>
    <property type="evidence" value="ECO:0007669"/>
    <property type="project" value="UniProtKB-KW"/>
</dbReference>
<dbReference type="InterPro" id="IPR006283">
    <property type="entry name" value="ThiL-like"/>
</dbReference>
<evidence type="ECO:0000259" key="2">
    <source>
        <dbReference type="Pfam" id="PF00586"/>
    </source>
</evidence>
<evidence type="ECO:0000313" key="4">
    <source>
        <dbReference type="EMBL" id="GGK00831.1"/>
    </source>
</evidence>
<dbReference type="GO" id="GO:0000287">
    <property type="term" value="F:magnesium ion binding"/>
    <property type="evidence" value="ECO:0007669"/>
    <property type="project" value="UniProtKB-UniRule"/>
</dbReference>
<keyword evidence="1" id="KW-0808">Transferase</keyword>
<protein>
    <recommendedName>
        <fullName evidence="1">Thiamine-monophosphate kinase</fullName>
        <shortName evidence="1">TMP kinase</shortName>
        <shortName evidence="1">Thiamine-phosphate kinase</shortName>
        <ecNumber evidence="1">2.7.4.16</ecNumber>
    </recommendedName>
</protein>
<keyword evidence="1" id="KW-0479">Metal-binding</keyword>
<feature type="binding site" evidence="1">
    <location>
        <position position="72"/>
    </location>
    <ligand>
        <name>Mg(2+)</name>
        <dbReference type="ChEBI" id="CHEBI:18420"/>
        <label>3</label>
    </ligand>
</feature>
<feature type="domain" description="PurM-like N-terminal" evidence="2">
    <location>
        <begin position="25"/>
        <end position="137"/>
    </location>
</feature>
<keyword evidence="1 4" id="KW-0418">Kinase</keyword>
<dbReference type="Pfam" id="PF02769">
    <property type="entry name" value="AIRS_C"/>
    <property type="match status" value="1"/>
</dbReference>
<feature type="binding site" evidence="1">
    <location>
        <position position="43"/>
    </location>
    <ligand>
        <name>Mg(2+)</name>
        <dbReference type="ChEBI" id="CHEBI:18420"/>
        <label>2</label>
    </ligand>
</feature>
<accession>A0A917PZ04</accession>
<feature type="binding site" evidence="1">
    <location>
        <position position="211"/>
    </location>
    <ligand>
        <name>ATP</name>
        <dbReference type="ChEBI" id="CHEBI:30616"/>
    </ligand>
</feature>
<feature type="binding site" evidence="1">
    <location>
        <position position="72"/>
    </location>
    <ligand>
        <name>Mg(2+)</name>
        <dbReference type="ChEBI" id="CHEBI:18420"/>
        <label>2</label>
    </ligand>
</feature>
<name>A0A917PZ04_9BACI</name>
<dbReference type="SUPFAM" id="SSF56042">
    <property type="entry name" value="PurM C-terminal domain-like"/>
    <property type="match status" value="1"/>
</dbReference>
<organism evidence="4 5">
    <name type="scientific">Lentibacillus kapialis</name>
    <dbReference type="NCBI Taxonomy" id="340214"/>
    <lineage>
        <taxon>Bacteria</taxon>
        <taxon>Bacillati</taxon>
        <taxon>Bacillota</taxon>
        <taxon>Bacilli</taxon>
        <taxon>Bacillales</taxon>
        <taxon>Bacillaceae</taxon>
        <taxon>Lentibacillus</taxon>
    </lineage>
</organism>
<dbReference type="PIRSF" id="PIRSF005303">
    <property type="entry name" value="Thiam_monoph_kin"/>
    <property type="match status" value="1"/>
</dbReference>
<dbReference type="Pfam" id="PF00586">
    <property type="entry name" value="AIRS"/>
    <property type="match status" value="1"/>
</dbReference>
<dbReference type="RefSeq" id="WP_188633332.1">
    <property type="nucleotide sequence ID" value="NZ_BMNQ01000037.1"/>
</dbReference>
<comment type="miscellaneous">
    <text evidence="1">Reaction mechanism of ThiL seems to utilize a direct, inline transfer of the gamma-phosphate of ATP to TMP rather than a phosphorylated enzyme intermediate.</text>
</comment>
<keyword evidence="1" id="KW-0784">Thiamine biosynthesis</keyword>
<dbReference type="InterPro" id="IPR036921">
    <property type="entry name" value="PurM-like_N_sf"/>
</dbReference>
<proteinExistence type="inferred from homology"/>
<reference evidence="4" key="1">
    <citation type="journal article" date="2014" name="Int. J. Syst. Evol. Microbiol.">
        <title>Complete genome sequence of Corynebacterium casei LMG S-19264T (=DSM 44701T), isolated from a smear-ripened cheese.</title>
        <authorList>
            <consortium name="US DOE Joint Genome Institute (JGI-PGF)"/>
            <person name="Walter F."/>
            <person name="Albersmeier A."/>
            <person name="Kalinowski J."/>
            <person name="Ruckert C."/>
        </authorList>
    </citation>
    <scope>NUCLEOTIDE SEQUENCE</scope>
    <source>
        <strain evidence="4">JCM 12580</strain>
    </source>
</reference>
<dbReference type="SUPFAM" id="SSF55326">
    <property type="entry name" value="PurM N-terminal domain-like"/>
    <property type="match status" value="1"/>
</dbReference>
<dbReference type="PANTHER" id="PTHR30270:SF0">
    <property type="entry name" value="THIAMINE-MONOPHOSPHATE KINASE"/>
    <property type="match status" value="1"/>
</dbReference>
<feature type="binding site" evidence="1">
    <location>
        <position position="319"/>
    </location>
    <ligand>
        <name>substrate</name>
    </ligand>
</feature>
<dbReference type="Proteomes" id="UP000658382">
    <property type="component" value="Unassembled WGS sequence"/>
</dbReference>
<dbReference type="InterPro" id="IPR010918">
    <property type="entry name" value="PurM-like_C_dom"/>
</dbReference>